<sequence length="143" mass="15689">MFISPCSAMTTSTTYSLPYYHNLFSRSQTNDGKKIHATTYVTEIGTISSPVAGAPSVIQVKGQGFKSKLEENGDKDIVNSSSKRCGEHMNKLLLMKKDSNLSYQRKHDNDKDGVENYSIVLNETSSLNTCLIESTKSKLGKAG</sequence>
<name>A0A9D4MW03_DREPO</name>
<organism evidence="1 2">
    <name type="scientific">Dreissena polymorpha</name>
    <name type="common">Zebra mussel</name>
    <name type="synonym">Mytilus polymorpha</name>
    <dbReference type="NCBI Taxonomy" id="45954"/>
    <lineage>
        <taxon>Eukaryota</taxon>
        <taxon>Metazoa</taxon>
        <taxon>Spiralia</taxon>
        <taxon>Lophotrochozoa</taxon>
        <taxon>Mollusca</taxon>
        <taxon>Bivalvia</taxon>
        <taxon>Autobranchia</taxon>
        <taxon>Heteroconchia</taxon>
        <taxon>Euheterodonta</taxon>
        <taxon>Imparidentia</taxon>
        <taxon>Neoheterodontei</taxon>
        <taxon>Myida</taxon>
        <taxon>Dreissenoidea</taxon>
        <taxon>Dreissenidae</taxon>
        <taxon>Dreissena</taxon>
    </lineage>
</organism>
<gene>
    <name evidence="1" type="ORF">DPMN_008368</name>
</gene>
<evidence type="ECO:0000313" key="1">
    <source>
        <dbReference type="EMBL" id="KAH3884390.1"/>
    </source>
</evidence>
<accession>A0A9D4MW03</accession>
<proteinExistence type="predicted"/>
<protein>
    <submittedName>
        <fullName evidence="1">Uncharacterized protein</fullName>
    </submittedName>
</protein>
<reference evidence="1" key="1">
    <citation type="journal article" date="2019" name="bioRxiv">
        <title>The Genome of the Zebra Mussel, Dreissena polymorpha: A Resource for Invasive Species Research.</title>
        <authorList>
            <person name="McCartney M.A."/>
            <person name="Auch B."/>
            <person name="Kono T."/>
            <person name="Mallez S."/>
            <person name="Zhang Y."/>
            <person name="Obille A."/>
            <person name="Becker A."/>
            <person name="Abrahante J.E."/>
            <person name="Garbe J."/>
            <person name="Badalamenti J.P."/>
            <person name="Herman A."/>
            <person name="Mangelson H."/>
            <person name="Liachko I."/>
            <person name="Sullivan S."/>
            <person name="Sone E.D."/>
            <person name="Koren S."/>
            <person name="Silverstein K.A.T."/>
            <person name="Beckman K.B."/>
            <person name="Gohl D.M."/>
        </authorList>
    </citation>
    <scope>NUCLEOTIDE SEQUENCE</scope>
    <source>
        <strain evidence="1">Duluth1</strain>
        <tissue evidence="1">Whole animal</tissue>
    </source>
</reference>
<reference evidence="1" key="2">
    <citation type="submission" date="2020-11" db="EMBL/GenBank/DDBJ databases">
        <authorList>
            <person name="McCartney M.A."/>
            <person name="Auch B."/>
            <person name="Kono T."/>
            <person name="Mallez S."/>
            <person name="Becker A."/>
            <person name="Gohl D.M."/>
            <person name="Silverstein K.A.T."/>
            <person name="Koren S."/>
            <person name="Bechman K.B."/>
            <person name="Herman A."/>
            <person name="Abrahante J.E."/>
            <person name="Garbe J."/>
        </authorList>
    </citation>
    <scope>NUCLEOTIDE SEQUENCE</scope>
    <source>
        <strain evidence="1">Duluth1</strain>
        <tissue evidence="1">Whole animal</tissue>
    </source>
</reference>
<keyword evidence="2" id="KW-1185">Reference proteome</keyword>
<dbReference type="Proteomes" id="UP000828390">
    <property type="component" value="Unassembled WGS sequence"/>
</dbReference>
<dbReference type="EMBL" id="JAIWYP010000001">
    <property type="protein sequence ID" value="KAH3884390.1"/>
    <property type="molecule type" value="Genomic_DNA"/>
</dbReference>
<dbReference type="AlphaFoldDB" id="A0A9D4MW03"/>
<evidence type="ECO:0000313" key="2">
    <source>
        <dbReference type="Proteomes" id="UP000828390"/>
    </source>
</evidence>
<comment type="caution">
    <text evidence="1">The sequence shown here is derived from an EMBL/GenBank/DDBJ whole genome shotgun (WGS) entry which is preliminary data.</text>
</comment>